<dbReference type="GO" id="GO:0051046">
    <property type="term" value="P:regulation of secretion"/>
    <property type="evidence" value="ECO:0007669"/>
    <property type="project" value="TreeGrafter"/>
</dbReference>
<dbReference type="PANTHER" id="PTHR46106">
    <property type="entry name" value="IA-2 PROTEIN TYROSINE PHOSPHATASE, ISOFORM C"/>
    <property type="match status" value="1"/>
</dbReference>
<dbReference type="GO" id="GO:0030141">
    <property type="term" value="C:secretory granule"/>
    <property type="evidence" value="ECO:0007669"/>
    <property type="project" value="InterPro"/>
</dbReference>
<accession>A0A8S2RIH7</accession>
<dbReference type="EMBL" id="CAJOBJ010012952">
    <property type="protein sequence ID" value="CAF4168154.1"/>
    <property type="molecule type" value="Genomic_DNA"/>
</dbReference>
<gene>
    <name evidence="3" type="ORF">BYL167_LOCUS77099</name>
    <name evidence="2" type="ORF">GIL414_LOCUS20240</name>
</gene>
<dbReference type="GO" id="GO:0045202">
    <property type="term" value="C:synapse"/>
    <property type="evidence" value="ECO:0007669"/>
    <property type="project" value="TreeGrafter"/>
</dbReference>
<organism evidence="2 4">
    <name type="scientific">Rotaria magnacalcarata</name>
    <dbReference type="NCBI Taxonomy" id="392030"/>
    <lineage>
        <taxon>Eukaryota</taxon>
        <taxon>Metazoa</taxon>
        <taxon>Spiralia</taxon>
        <taxon>Gnathifera</taxon>
        <taxon>Rotifera</taxon>
        <taxon>Eurotatoria</taxon>
        <taxon>Bdelloidea</taxon>
        <taxon>Philodinida</taxon>
        <taxon>Philodinidae</taxon>
        <taxon>Rotaria</taxon>
    </lineage>
</organism>
<feature type="compositionally biased region" description="Polar residues" evidence="1">
    <location>
        <begin position="1"/>
        <end position="17"/>
    </location>
</feature>
<comment type="caution">
    <text evidence="2">The sequence shown here is derived from an EMBL/GenBank/DDBJ whole genome shotgun (WGS) entry which is preliminary data.</text>
</comment>
<dbReference type="PANTHER" id="PTHR46106:SF4">
    <property type="entry name" value="IA-2 PROTEIN TYROSINE PHOSPHATASE, ISOFORM C"/>
    <property type="match status" value="1"/>
</dbReference>
<dbReference type="AlphaFoldDB" id="A0A8S2RIH7"/>
<feature type="non-terminal residue" evidence="2">
    <location>
        <position position="1"/>
    </location>
</feature>
<proteinExistence type="predicted"/>
<dbReference type="Proteomes" id="UP000681967">
    <property type="component" value="Unassembled WGS sequence"/>
</dbReference>
<evidence type="ECO:0000313" key="4">
    <source>
        <dbReference type="Proteomes" id="UP000681720"/>
    </source>
</evidence>
<dbReference type="EMBL" id="CAJOBH010279866">
    <property type="protein sequence ID" value="CAF5170261.1"/>
    <property type="molecule type" value="Genomic_DNA"/>
</dbReference>
<reference evidence="2" key="1">
    <citation type="submission" date="2021-02" db="EMBL/GenBank/DDBJ databases">
        <authorList>
            <person name="Nowell W R."/>
        </authorList>
    </citation>
    <scope>NUCLEOTIDE SEQUENCE</scope>
</reference>
<feature type="compositionally biased region" description="Low complexity" evidence="1">
    <location>
        <begin position="24"/>
        <end position="38"/>
    </location>
</feature>
<dbReference type="InterPro" id="IPR033522">
    <property type="entry name" value="IA-2/IA-2_beta"/>
</dbReference>
<protein>
    <submittedName>
        <fullName evidence="2">Uncharacterized protein</fullName>
    </submittedName>
</protein>
<feature type="region of interest" description="Disordered" evidence="1">
    <location>
        <begin position="1"/>
        <end position="42"/>
    </location>
</feature>
<dbReference type="Proteomes" id="UP000681720">
    <property type="component" value="Unassembled WGS sequence"/>
</dbReference>
<evidence type="ECO:0000313" key="3">
    <source>
        <dbReference type="EMBL" id="CAF5170261.1"/>
    </source>
</evidence>
<evidence type="ECO:0000256" key="1">
    <source>
        <dbReference type="SAM" id="MobiDB-lite"/>
    </source>
</evidence>
<feature type="non-terminal residue" evidence="2">
    <location>
        <position position="88"/>
    </location>
</feature>
<evidence type="ECO:0000313" key="2">
    <source>
        <dbReference type="EMBL" id="CAF4168154.1"/>
    </source>
</evidence>
<name>A0A8S2RIH7_9BILA</name>
<sequence>HQTPPSNAGATTVSAASHTKHNSEGSSTRSSTSSWSEEPVAPVNMDIMTGHLILSYMEDHLRNRHRLEAEWQALCTDEANEERSSCAV</sequence>